<dbReference type="CDD" id="cd05471">
    <property type="entry name" value="pepsin_like"/>
    <property type="match status" value="1"/>
</dbReference>
<dbReference type="OrthoDB" id="5839471at2759"/>
<evidence type="ECO:0000259" key="8">
    <source>
        <dbReference type="PROSITE" id="PS51767"/>
    </source>
</evidence>
<dbReference type="InterPro" id="IPR029021">
    <property type="entry name" value="Prot-tyrosine_phosphatase-like"/>
</dbReference>
<dbReference type="InterPro" id="IPR000242">
    <property type="entry name" value="PTP_cat"/>
</dbReference>
<keyword evidence="4" id="KW-0645">Protease</keyword>
<dbReference type="SUPFAM" id="SSF52799">
    <property type="entry name" value="(Phosphotyrosine protein) phosphatases II"/>
    <property type="match status" value="1"/>
</dbReference>
<dbReference type="InterPro" id="IPR021109">
    <property type="entry name" value="Peptidase_aspartic_dom_sf"/>
</dbReference>
<evidence type="ECO:0000256" key="4">
    <source>
        <dbReference type="RuleBase" id="RU000454"/>
    </source>
</evidence>
<dbReference type="InterPro" id="IPR001461">
    <property type="entry name" value="Aspartic_peptidase_A1"/>
</dbReference>
<dbReference type="EMBL" id="CAJFCV020000006">
    <property type="protein sequence ID" value="CAG9130916.1"/>
    <property type="molecule type" value="Genomic_DNA"/>
</dbReference>
<evidence type="ECO:0000313" key="10">
    <source>
        <dbReference type="Proteomes" id="UP000095284"/>
    </source>
</evidence>
<dbReference type="InterPro" id="IPR033121">
    <property type="entry name" value="PEPTIDASE_A1"/>
</dbReference>
<evidence type="ECO:0000256" key="1">
    <source>
        <dbReference type="ARBA" id="ARBA00007447"/>
    </source>
</evidence>
<feature type="compositionally biased region" description="Basic and acidic residues" evidence="5">
    <location>
        <begin position="737"/>
        <end position="746"/>
    </location>
</feature>
<name>A0A1I7RRB4_BURXY</name>
<evidence type="ECO:0000259" key="7">
    <source>
        <dbReference type="PROSITE" id="PS50056"/>
    </source>
</evidence>
<evidence type="ECO:0000259" key="6">
    <source>
        <dbReference type="PROSITE" id="PS50055"/>
    </source>
</evidence>
<dbReference type="InterPro" id="IPR001969">
    <property type="entry name" value="Aspartic_peptidase_AS"/>
</dbReference>
<reference evidence="9" key="2">
    <citation type="submission" date="2020-09" db="EMBL/GenBank/DDBJ databases">
        <authorList>
            <person name="Kikuchi T."/>
        </authorList>
    </citation>
    <scope>NUCLEOTIDE SEQUENCE</scope>
    <source>
        <strain evidence="9">Ka4C1</strain>
    </source>
</reference>
<evidence type="ECO:0000313" key="12">
    <source>
        <dbReference type="WBParaSite" id="BXY_0326100.1"/>
    </source>
</evidence>
<dbReference type="WBParaSite" id="BXY_0326100.1">
    <property type="protein sequence ID" value="BXY_0326100.1"/>
    <property type="gene ID" value="BXY_0326100"/>
</dbReference>
<feature type="active site" evidence="2">
    <location>
        <position position="54"/>
    </location>
</feature>
<dbReference type="Proteomes" id="UP000095284">
    <property type="component" value="Unplaced"/>
</dbReference>
<keyword evidence="4" id="KW-0064">Aspartyl protease</keyword>
<feature type="region of interest" description="Disordered" evidence="5">
    <location>
        <begin position="735"/>
        <end position="758"/>
    </location>
</feature>
<dbReference type="PRINTS" id="PR00792">
    <property type="entry name" value="PEPSIN"/>
</dbReference>
<dbReference type="Proteomes" id="UP000659654">
    <property type="component" value="Unassembled WGS sequence"/>
</dbReference>
<dbReference type="InterPro" id="IPR000387">
    <property type="entry name" value="Tyr_Pase_dom"/>
</dbReference>
<feature type="active site" evidence="2">
    <location>
        <position position="303"/>
    </location>
</feature>
<gene>
    <name evidence="9" type="ORF">BXYJ_LOCUS14973</name>
</gene>
<keyword evidence="3" id="KW-1015">Disulfide bond</keyword>
<sequence>MASGKWKDYRKLRQQMDMDPPDPFIQPVADLDDMIYLAKISIGTPPQEFEVVLDTGSANLWVPDSSCHPPESPKMDKSVFGTSLDCPDYCKELPKEACPLVCGESCCDEIRSQQINLEMAQILRDHGAAPVDPCSKKHRFASGDSNTYVKNGSDWKISYGTGSAQGFFGADKVCFAPTSLCITAQTFGQASSLAPFFADQPIDGILGLAFPSIAVGHVTPPFISAVEQSLVEHPVFTVIMDHSGPAEKDDGGWFTYGGFDEEHCQEDVFWMPLTQPATFWQFEIQGARVDDLDILEASHAISDTGTSLISGPPEIVSKIADKVGAWYEEEEGSYFIDCKARPPPVALKVGGNELFIHSRDYILPVAEKRCQFGFFVFNTGPSGPQWILGDPFLRSYCNIHDFGRVASLNMAGEASTTFDSKTSSEPARASCQKEIEAESVNDFIQTMTSGGRAQVVAEHDKIKKKERHVFNFMNNLDKNRFSNILLFNEGAVKLKSQSANETDYIHATIIRSHYGNYILAQAPRSDTINEWYRMIWQYRVQVIVCLLPLTDPEECYKYFELKAGKKVKKGRFTAKTFAVRQEGQCFIYEIRFSNNSPGRGEEKERVLYVVHFPKWTVSKPPDSKTVIQILRTTWALEQSQRLGRDQEGIILVHGCSGVRRTGTLVISAMLCRQIREKKNIALLAICAKVRRLRYGVLRNKVMFALILETALTFGADQGLLDKRSQNYSGAVQKIRASVKDGKKEGDENQNTGETPGAN</sequence>
<proteinExistence type="inferred from homology"/>
<dbReference type="CDD" id="cd00047">
    <property type="entry name" value="PTPc"/>
    <property type="match status" value="1"/>
</dbReference>
<dbReference type="PROSITE" id="PS00141">
    <property type="entry name" value="ASP_PROTEASE"/>
    <property type="match status" value="2"/>
</dbReference>
<dbReference type="Pfam" id="PF00026">
    <property type="entry name" value="Asp"/>
    <property type="match status" value="2"/>
</dbReference>
<comment type="similarity">
    <text evidence="1 4">Belongs to the peptidase A1 family.</text>
</comment>
<reference evidence="12" key="1">
    <citation type="submission" date="2016-11" db="UniProtKB">
        <authorList>
            <consortium name="WormBaseParasite"/>
        </authorList>
    </citation>
    <scope>IDENTIFICATION</scope>
</reference>
<dbReference type="GO" id="GO:0006508">
    <property type="term" value="P:proteolysis"/>
    <property type="evidence" value="ECO:0007669"/>
    <property type="project" value="UniProtKB-KW"/>
</dbReference>
<dbReference type="eggNOG" id="KOG3544">
    <property type="taxonomic scope" value="Eukaryota"/>
</dbReference>
<dbReference type="Pfam" id="PF00102">
    <property type="entry name" value="Y_phosphatase"/>
    <property type="match status" value="1"/>
</dbReference>
<dbReference type="InterPro" id="IPR003595">
    <property type="entry name" value="Tyr_Pase_cat"/>
</dbReference>
<dbReference type="SMART" id="SM00404">
    <property type="entry name" value="PTPc_motif"/>
    <property type="match status" value="1"/>
</dbReference>
<feature type="domain" description="Peptidase A1" evidence="8">
    <location>
        <begin position="36"/>
        <end position="411"/>
    </location>
</feature>
<dbReference type="GO" id="GO:0005764">
    <property type="term" value="C:lysosome"/>
    <property type="evidence" value="ECO:0007669"/>
    <property type="project" value="TreeGrafter"/>
</dbReference>
<dbReference type="Gene3D" id="3.90.190.10">
    <property type="entry name" value="Protein tyrosine phosphatase superfamily"/>
    <property type="match status" value="1"/>
</dbReference>
<dbReference type="InterPro" id="IPR034164">
    <property type="entry name" value="Pepsin-like_dom"/>
</dbReference>
<feature type="domain" description="Tyrosine specific protein phosphatases" evidence="7">
    <location>
        <begin position="624"/>
        <end position="704"/>
    </location>
</feature>
<dbReference type="PROSITE" id="PS50055">
    <property type="entry name" value="TYR_PHOSPHATASE_PTP"/>
    <property type="match status" value="1"/>
</dbReference>
<dbReference type="Gene3D" id="2.40.70.10">
    <property type="entry name" value="Acid Proteases"/>
    <property type="match status" value="2"/>
</dbReference>
<dbReference type="PROSITE" id="PS50056">
    <property type="entry name" value="TYR_PHOSPHATASE_2"/>
    <property type="match status" value="1"/>
</dbReference>
<evidence type="ECO:0000313" key="9">
    <source>
        <dbReference type="EMBL" id="CAD5234882.1"/>
    </source>
</evidence>
<feature type="disulfide bond" evidence="3">
    <location>
        <begin position="67"/>
        <end position="134"/>
    </location>
</feature>
<dbReference type="PROSITE" id="PS51767">
    <property type="entry name" value="PEPTIDASE_A1"/>
    <property type="match status" value="1"/>
</dbReference>
<keyword evidence="4" id="KW-0378">Hydrolase</keyword>
<protein>
    <submittedName>
        <fullName evidence="9">(pine wood nematode) hypothetical protein</fullName>
    </submittedName>
</protein>
<dbReference type="PANTHER" id="PTHR47966">
    <property type="entry name" value="BETA-SITE APP-CLEAVING ENZYME, ISOFORM A-RELATED"/>
    <property type="match status" value="1"/>
</dbReference>
<dbReference type="GO" id="GO:0004725">
    <property type="term" value="F:protein tyrosine phosphatase activity"/>
    <property type="evidence" value="ECO:0007669"/>
    <property type="project" value="InterPro"/>
</dbReference>
<evidence type="ECO:0000313" key="11">
    <source>
        <dbReference type="Proteomes" id="UP000659654"/>
    </source>
</evidence>
<evidence type="ECO:0000256" key="2">
    <source>
        <dbReference type="PIRSR" id="PIRSR601461-1"/>
    </source>
</evidence>
<feature type="domain" description="Tyrosine-protein phosphatase" evidence="6">
    <location>
        <begin position="475"/>
        <end position="713"/>
    </location>
</feature>
<dbReference type="AlphaFoldDB" id="A0A1I7RRB4"/>
<dbReference type="GO" id="GO:0004190">
    <property type="term" value="F:aspartic-type endopeptidase activity"/>
    <property type="evidence" value="ECO:0007669"/>
    <property type="project" value="UniProtKB-KW"/>
</dbReference>
<keyword evidence="11" id="KW-1185">Reference proteome</keyword>
<dbReference type="Proteomes" id="UP000582659">
    <property type="component" value="Unassembled WGS sequence"/>
</dbReference>
<feature type="compositionally biased region" description="Polar residues" evidence="5">
    <location>
        <begin position="748"/>
        <end position="758"/>
    </location>
</feature>
<evidence type="ECO:0000256" key="5">
    <source>
        <dbReference type="SAM" id="MobiDB-lite"/>
    </source>
</evidence>
<dbReference type="SMART" id="SM00194">
    <property type="entry name" value="PTPc"/>
    <property type="match status" value="1"/>
</dbReference>
<dbReference type="SMR" id="A0A1I7RRB4"/>
<accession>A0A1I7RRB4</accession>
<dbReference type="SUPFAM" id="SSF50630">
    <property type="entry name" value="Acid proteases"/>
    <property type="match status" value="1"/>
</dbReference>
<organism evidence="10 12">
    <name type="scientific">Bursaphelenchus xylophilus</name>
    <name type="common">Pinewood nematode worm</name>
    <name type="synonym">Aphelenchoides xylophilus</name>
    <dbReference type="NCBI Taxonomy" id="6326"/>
    <lineage>
        <taxon>Eukaryota</taxon>
        <taxon>Metazoa</taxon>
        <taxon>Ecdysozoa</taxon>
        <taxon>Nematoda</taxon>
        <taxon>Chromadorea</taxon>
        <taxon>Rhabditida</taxon>
        <taxon>Tylenchina</taxon>
        <taxon>Tylenchomorpha</taxon>
        <taxon>Aphelenchoidea</taxon>
        <taxon>Aphelenchoididae</taxon>
        <taxon>Bursaphelenchus</taxon>
    </lineage>
</organism>
<dbReference type="eggNOG" id="KOG1339">
    <property type="taxonomic scope" value="Eukaryota"/>
</dbReference>
<evidence type="ECO:0000256" key="3">
    <source>
        <dbReference type="PIRSR" id="PIRSR601461-2"/>
    </source>
</evidence>
<dbReference type="EMBL" id="CAJFDI010000006">
    <property type="protein sequence ID" value="CAD5234882.1"/>
    <property type="molecule type" value="Genomic_DNA"/>
</dbReference>
<dbReference type="PANTHER" id="PTHR47966:SF45">
    <property type="entry name" value="PEPTIDASE A1 DOMAIN-CONTAINING PROTEIN"/>
    <property type="match status" value="1"/>
</dbReference>